<reference evidence="2" key="1">
    <citation type="submission" date="2022-07" db="EMBL/GenBank/DDBJ databases">
        <title>Complete genome of Vibrio japonicus strain JCM 31412T and phylogenomic assessment of the Nereis clade of the genus Vibrio.</title>
        <authorList>
            <person name="Shlafstein M.D."/>
            <person name="Emsley S.A."/>
            <person name="Ushijima B."/>
            <person name="Videau P."/>
            <person name="Saw J.H."/>
        </authorList>
    </citation>
    <scope>NUCLEOTIDE SEQUENCE</scope>
    <source>
        <strain evidence="2">JCM 31412</strain>
    </source>
</reference>
<evidence type="ECO:0000313" key="3">
    <source>
        <dbReference type="Proteomes" id="UP001058602"/>
    </source>
</evidence>
<proteinExistence type="predicted"/>
<sequence length="327" mass="37257">MQLWDIEENRELSLKGRFQRDENGDEVWVVVAKRSWQLKGSDWYELEESEIFDDPQYLGESGHSAMKVDHEFSYTKANTDVLIFGKARSLGKKPVVYQECRVLIDGHIDKTLAIHGERVWVEHGSSVTLSNPRPFIEKDIDYSCSIGGDIRNRIGGGIASSNRELLKQKVPSIFYPREDWNATGSRVRVAGFGPVPPFFESRQKLAGTFDEEWLENRKPMLPLDFDKQFYQSAPKDQQCQGYLEGGERLVMSGFCHDDAISFRIPKDKYQAIATFKDGSYQADMAIYTVFVDSENKKISISYTASIPCQGKEHLLLSTTVINQQEVS</sequence>
<keyword evidence="3" id="KW-1185">Reference proteome</keyword>
<dbReference type="InterPro" id="IPR018683">
    <property type="entry name" value="DUF2169"/>
</dbReference>
<dbReference type="EMBL" id="CP102097">
    <property type="protein sequence ID" value="UUM32456.1"/>
    <property type="molecule type" value="Genomic_DNA"/>
</dbReference>
<dbReference type="RefSeq" id="WP_257086122.1">
    <property type="nucleotide sequence ID" value="NZ_CP102097.1"/>
</dbReference>
<name>A0ABY5LLY7_9VIBR</name>
<protein>
    <submittedName>
        <fullName evidence="2">DUF2169 domain-containing protein</fullName>
    </submittedName>
</protein>
<dbReference type="Proteomes" id="UP001058602">
    <property type="component" value="Chromosome 2"/>
</dbReference>
<feature type="domain" description="DUF2169" evidence="1">
    <location>
        <begin position="24"/>
        <end position="302"/>
    </location>
</feature>
<evidence type="ECO:0000313" key="2">
    <source>
        <dbReference type="EMBL" id="UUM32456.1"/>
    </source>
</evidence>
<organism evidence="2 3">
    <name type="scientific">Vibrio japonicus</name>
    <dbReference type="NCBI Taxonomy" id="1824638"/>
    <lineage>
        <taxon>Bacteria</taxon>
        <taxon>Pseudomonadati</taxon>
        <taxon>Pseudomonadota</taxon>
        <taxon>Gammaproteobacteria</taxon>
        <taxon>Vibrionales</taxon>
        <taxon>Vibrionaceae</taxon>
        <taxon>Vibrio</taxon>
    </lineage>
</organism>
<evidence type="ECO:0000259" key="1">
    <source>
        <dbReference type="Pfam" id="PF09937"/>
    </source>
</evidence>
<accession>A0ABY5LLY7</accession>
<dbReference type="Pfam" id="PF09937">
    <property type="entry name" value="DUF2169"/>
    <property type="match status" value="1"/>
</dbReference>
<gene>
    <name evidence="2" type="ORF">NP165_19490</name>
</gene>